<dbReference type="EMBL" id="VSTH01000176">
    <property type="protein sequence ID" value="TYO61540.1"/>
    <property type="molecule type" value="Genomic_DNA"/>
</dbReference>
<evidence type="ECO:0000256" key="1">
    <source>
        <dbReference type="ARBA" id="ARBA00001933"/>
    </source>
</evidence>
<protein>
    <submittedName>
        <fullName evidence="4">Glutamate-1-semialdehyde 2,1-aminomutase</fullName>
        <ecNumber evidence="4">5.4.3.8</ecNumber>
    </submittedName>
</protein>
<dbReference type="NCBIfam" id="NF004856">
    <property type="entry name" value="PRK06209.1"/>
    <property type="match status" value="1"/>
</dbReference>
<evidence type="ECO:0000256" key="3">
    <source>
        <dbReference type="RuleBase" id="RU003560"/>
    </source>
</evidence>
<evidence type="ECO:0000256" key="2">
    <source>
        <dbReference type="ARBA" id="ARBA00022898"/>
    </source>
</evidence>
<dbReference type="GO" id="GO:0042286">
    <property type="term" value="F:glutamate-1-semialdehyde 2,1-aminomutase activity"/>
    <property type="evidence" value="ECO:0007669"/>
    <property type="project" value="UniProtKB-EC"/>
</dbReference>
<keyword evidence="4" id="KW-0413">Isomerase</keyword>
<evidence type="ECO:0000313" key="5">
    <source>
        <dbReference type="Proteomes" id="UP000324797"/>
    </source>
</evidence>
<name>A0A5S4YAU1_9BRAD</name>
<dbReference type="InterPro" id="IPR015422">
    <property type="entry name" value="PyrdxlP-dep_Trfase_small"/>
</dbReference>
<dbReference type="InterPro" id="IPR015424">
    <property type="entry name" value="PyrdxlP-dep_Trfase"/>
</dbReference>
<dbReference type="GO" id="GO:0030170">
    <property type="term" value="F:pyridoxal phosphate binding"/>
    <property type="evidence" value="ECO:0007669"/>
    <property type="project" value="InterPro"/>
</dbReference>
<comment type="caution">
    <text evidence="4">The sequence shown here is derived from an EMBL/GenBank/DDBJ whole genome shotgun (WGS) entry which is preliminary data.</text>
</comment>
<dbReference type="Gene3D" id="3.40.640.10">
    <property type="entry name" value="Type I PLP-dependent aspartate aminotransferase-like (Major domain)"/>
    <property type="match status" value="1"/>
</dbReference>
<dbReference type="PANTHER" id="PTHR43713:SF3">
    <property type="entry name" value="GLUTAMATE-1-SEMIALDEHYDE 2,1-AMINOMUTASE 1, CHLOROPLASTIC-RELATED"/>
    <property type="match status" value="1"/>
</dbReference>
<keyword evidence="5" id="KW-1185">Reference proteome</keyword>
<dbReference type="Pfam" id="PF00202">
    <property type="entry name" value="Aminotran_3"/>
    <property type="match status" value="1"/>
</dbReference>
<dbReference type="Gene3D" id="3.90.1150.10">
    <property type="entry name" value="Aspartate Aminotransferase, domain 1"/>
    <property type="match status" value="1"/>
</dbReference>
<dbReference type="SUPFAM" id="SSF53383">
    <property type="entry name" value="PLP-dependent transferases"/>
    <property type="match status" value="1"/>
</dbReference>
<dbReference type="GO" id="GO:0008483">
    <property type="term" value="F:transaminase activity"/>
    <property type="evidence" value="ECO:0007669"/>
    <property type="project" value="InterPro"/>
</dbReference>
<dbReference type="InterPro" id="IPR005814">
    <property type="entry name" value="Aminotrans_3"/>
</dbReference>
<keyword evidence="2 3" id="KW-0663">Pyridoxal phosphate</keyword>
<dbReference type="InterPro" id="IPR015421">
    <property type="entry name" value="PyrdxlP-dep_Trfase_major"/>
</dbReference>
<dbReference type="PANTHER" id="PTHR43713">
    <property type="entry name" value="GLUTAMATE-1-SEMIALDEHYDE 2,1-AMINOMUTASE"/>
    <property type="match status" value="1"/>
</dbReference>
<comment type="cofactor">
    <cofactor evidence="1">
        <name>pyridoxal 5'-phosphate</name>
        <dbReference type="ChEBI" id="CHEBI:597326"/>
    </cofactor>
</comment>
<sequence>MDPLCYWPVAATRENIDRFPASGALRLRARAAIPGGAHTYAKGDDQYPLLAPGFISKGFGCRVWDADGNEFIEYGMGLRAVSLGHGFGAVVKAATEQLAQGTNFTRPSTLEVECAERLIEMVPGAEMAKFTKDGSTATTAAIRLARAYTGRNIVAMCSDHPFFSYDDWAICTTAMDAGIPLDAMRLTLGFRYNDLSSAEALFAQYPGKIAALILEAEKEVPPAAGYLTGLRELCDRNGALLILDEMITGFRWPKCSAQRYHGVEADLSTFGKALGNGIAISALVGKSDIMKLGGLDHDRDRVFLLSTTHGAETHALAAALAVMDTYRDRPVIDTLHRQGDRLKTGVEASARRRGLANHFKLAGRTSNLIYTCLDGDGAPSQIFRALFLQETIRRGLLAPSLVVSYSHSDDDIDQTIEAIDGALDVYRKALEDGPENHLIGRSVQPVFRRRANPALQPACQMLTDAKANESLKA</sequence>
<dbReference type="EC" id="5.4.3.8" evidence="4"/>
<comment type="similarity">
    <text evidence="3">Belongs to the class-III pyridoxal-phosphate-dependent aminotransferase family.</text>
</comment>
<proteinExistence type="inferred from homology"/>
<organism evidence="4 5">
    <name type="scientific">Bradyrhizobium hipponense</name>
    <dbReference type="NCBI Taxonomy" id="2605638"/>
    <lineage>
        <taxon>Bacteria</taxon>
        <taxon>Pseudomonadati</taxon>
        <taxon>Pseudomonadota</taxon>
        <taxon>Alphaproteobacteria</taxon>
        <taxon>Hyphomicrobiales</taxon>
        <taxon>Nitrobacteraceae</taxon>
        <taxon>Bradyrhizobium</taxon>
    </lineage>
</organism>
<gene>
    <name evidence="4" type="ORF">FXV83_37825</name>
</gene>
<reference evidence="4 5" key="1">
    <citation type="submission" date="2019-08" db="EMBL/GenBank/DDBJ databases">
        <title>Bradyrhizobium hipponensis sp. nov., a rhizobium isolated from a Lupinus angustifolius root nodule in Tunisia.</title>
        <authorList>
            <person name="Off K."/>
            <person name="Rejili M."/>
            <person name="Mars M."/>
            <person name="Brachmann A."/>
            <person name="Marin M."/>
        </authorList>
    </citation>
    <scope>NUCLEOTIDE SEQUENCE [LARGE SCALE GENOMIC DNA]</scope>
    <source>
        <strain evidence="5">aSej3</strain>
    </source>
</reference>
<accession>A0A5S4YAU1</accession>
<dbReference type="Proteomes" id="UP000324797">
    <property type="component" value="Unassembled WGS sequence"/>
</dbReference>
<dbReference type="AlphaFoldDB" id="A0A5S4YAU1"/>
<evidence type="ECO:0000313" key="4">
    <source>
        <dbReference type="EMBL" id="TYO61540.1"/>
    </source>
</evidence>